<evidence type="ECO:0000313" key="1">
    <source>
        <dbReference type="EMBL" id="MBE9254933.1"/>
    </source>
</evidence>
<gene>
    <name evidence="1" type="ORF">IQ217_14005</name>
</gene>
<proteinExistence type="predicted"/>
<reference evidence="1 2" key="1">
    <citation type="submission" date="2020-10" db="EMBL/GenBank/DDBJ databases">
        <authorList>
            <person name="Castelo-Branco R."/>
            <person name="Eusebio N."/>
            <person name="Adriana R."/>
            <person name="Vieira A."/>
            <person name="Brugerolle De Fraissinette N."/>
            <person name="Rezende De Castro R."/>
            <person name="Schneider M.P."/>
            <person name="Vasconcelos V."/>
            <person name="Leao P.N."/>
        </authorList>
    </citation>
    <scope>NUCLEOTIDE SEQUENCE [LARGE SCALE GENOMIC DNA]</scope>
    <source>
        <strain evidence="1 2">LEGE 00031</strain>
    </source>
</reference>
<protein>
    <submittedName>
        <fullName evidence="1">Uncharacterized protein</fullName>
    </submittedName>
</protein>
<evidence type="ECO:0000313" key="2">
    <source>
        <dbReference type="Proteomes" id="UP000658720"/>
    </source>
</evidence>
<comment type="caution">
    <text evidence="1">The sequence shown here is derived from an EMBL/GenBank/DDBJ whole genome shotgun (WGS) entry which is preliminary data.</text>
</comment>
<accession>A0ABR9VWZ9</accession>
<dbReference type="RefSeq" id="WP_194020418.1">
    <property type="nucleotide sequence ID" value="NZ_JADEVV010000043.1"/>
</dbReference>
<organism evidence="1 2">
    <name type="scientific">Synechocystis salina LEGE 00031</name>
    <dbReference type="NCBI Taxonomy" id="1828736"/>
    <lineage>
        <taxon>Bacteria</taxon>
        <taxon>Bacillati</taxon>
        <taxon>Cyanobacteriota</taxon>
        <taxon>Cyanophyceae</taxon>
        <taxon>Synechococcales</taxon>
        <taxon>Merismopediaceae</taxon>
        <taxon>Synechocystis</taxon>
    </lineage>
</organism>
<dbReference type="Proteomes" id="UP000658720">
    <property type="component" value="Unassembled WGS sequence"/>
</dbReference>
<keyword evidence="2" id="KW-1185">Reference proteome</keyword>
<dbReference type="EMBL" id="JADEVV010000043">
    <property type="protein sequence ID" value="MBE9254933.1"/>
    <property type="molecule type" value="Genomic_DNA"/>
</dbReference>
<sequence length="102" mass="12137">MLDIKLTLQPDTEQKLKIILDSGIDNERFAQNIIDYQIKELQRGILNLKLDLDEFERKYQMSSELFYEQFSQGILDDETDFMIWSGLVELLRHNQSQLRALQ</sequence>
<name>A0ABR9VWZ9_9SYNC</name>